<sequence>RRTLYNLVKNAVEAMPGGGELTVETEDDGDMFLIRVRDTGVGIPEDIRDTLFKPFGSKKPGGSGLGLPSCRRVVVAHGGEITFESEVGGGTTFTVVLPKKAAA</sequence>
<dbReference type="SMART" id="SM00387">
    <property type="entry name" value="HATPase_c"/>
    <property type="match status" value="1"/>
</dbReference>
<reference evidence="8" key="1">
    <citation type="journal article" date="2014" name="Front. Microbiol.">
        <title>High frequency of phylogenetically diverse reductive dehalogenase-homologous genes in deep subseafloor sedimentary metagenomes.</title>
        <authorList>
            <person name="Kawai M."/>
            <person name="Futagami T."/>
            <person name="Toyoda A."/>
            <person name="Takaki Y."/>
            <person name="Nishi S."/>
            <person name="Hori S."/>
            <person name="Arai W."/>
            <person name="Tsubouchi T."/>
            <person name="Morono Y."/>
            <person name="Uchiyama I."/>
            <person name="Ito T."/>
            <person name="Fujiyama A."/>
            <person name="Inagaki F."/>
            <person name="Takami H."/>
        </authorList>
    </citation>
    <scope>NUCLEOTIDE SEQUENCE</scope>
    <source>
        <strain evidence="8">Expedition CK06-06</strain>
    </source>
</reference>
<accession>X0TMA3</accession>
<keyword evidence="5" id="KW-0067">ATP-binding</keyword>
<dbReference type="GO" id="GO:0005524">
    <property type="term" value="F:ATP binding"/>
    <property type="evidence" value="ECO:0007669"/>
    <property type="project" value="UniProtKB-KW"/>
</dbReference>
<proteinExistence type="predicted"/>
<evidence type="ECO:0000256" key="5">
    <source>
        <dbReference type="ARBA" id="ARBA00022840"/>
    </source>
</evidence>
<feature type="domain" description="Histidine kinase" evidence="7">
    <location>
        <begin position="1"/>
        <end position="101"/>
    </location>
</feature>
<dbReference type="InterPro" id="IPR003594">
    <property type="entry name" value="HATPase_dom"/>
</dbReference>
<keyword evidence="6" id="KW-0902">Two-component regulatory system</keyword>
<evidence type="ECO:0000256" key="6">
    <source>
        <dbReference type="ARBA" id="ARBA00023012"/>
    </source>
</evidence>
<name>X0TMA3_9ZZZZ</name>
<organism evidence="8">
    <name type="scientific">marine sediment metagenome</name>
    <dbReference type="NCBI Taxonomy" id="412755"/>
    <lineage>
        <taxon>unclassified sequences</taxon>
        <taxon>metagenomes</taxon>
        <taxon>ecological metagenomes</taxon>
    </lineage>
</organism>
<dbReference type="PANTHER" id="PTHR43065">
    <property type="entry name" value="SENSOR HISTIDINE KINASE"/>
    <property type="match status" value="1"/>
</dbReference>
<dbReference type="InterPro" id="IPR005467">
    <property type="entry name" value="His_kinase_dom"/>
</dbReference>
<dbReference type="GO" id="GO:0000160">
    <property type="term" value="P:phosphorelay signal transduction system"/>
    <property type="evidence" value="ECO:0007669"/>
    <property type="project" value="UniProtKB-KW"/>
</dbReference>
<dbReference type="PANTHER" id="PTHR43065:SF10">
    <property type="entry name" value="PEROXIDE STRESS-ACTIVATED HISTIDINE KINASE MAK3"/>
    <property type="match status" value="1"/>
</dbReference>
<dbReference type="CDD" id="cd00075">
    <property type="entry name" value="HATPase"/>
    <property type="match status" value="1"/>
</dbReference>
<evidence type="ECO:0000256" key="2">
    <source>
        <dbReference type="ARBA" id="ARBA00022679"/>
    </source>
</evidence>
<keyword evidence="2" id="KW-0808">Transferase</keyword>
<comment type="caution">
    <text evidence="8">The sequence shown here is derived from an EMBL/GenBank/DDBJ whole genome shotgun (WGS) entry which is preliminary data.</text>
</comment>
<protein>
    <recommendedName>
        <fullName evidence="7">Histidine kinase domain-containing protein</fullName>
    </recommendedName>
</protein>
<dbReference type="GO" id="GO:0016301">
    <property type="term" value="F:kinase activity"/>
    <property type="evidence" value="ECO:0007669"/>
    <property type="project" value="UniProtKB-KW"/>
</dbReference>
<evidence type="ECO:0000313" key="8">
    <source>
        <dbReference type="EMBL" id="GAF94369.1"/>
    </source>
</evidence>
<gene>
    <name evidence="8" type="ORF">S01H1_28039</name>
</gene>
<dbReference type="SUPFAM" id="SSF55874">
    <property type="entry name" value="ATPase domain of HSP90 chaperone/DNA topoisomerase II/histidine kinase"/>
    <property type="match status" value="1"/>
</dbReference>
<dbReference type="EMBL" id="BARS01017113">
    <property type="protein sequence ID" value="GAF94369.1"/>
    <property type="molecule type" value="Genomic_DNA"/>
</dbReference>
<dbReference type="PRINTS" id="PR00344">
    <property type="entry name" value="BCTRLSENSOR"/>
</dbReference>
<evidence type="ECO:0000256" key="1">
    <source>
        <dbReference type="ARBA" id="ARBA00022553"/>
    </source>
</evidence>
<dbReference type="InterPro" id="IPR004358">
    <property type="entry name" value="Sig_transdc_His_kin-like_C"/>
</dbReference>
<dbReference type="PROSITE" id="PS50109">
    <property type="entry name" value="HIS_KIN"/>
    <property type="match status" value="1"/>
</dbReference>
<feature type="non-terminal residue" evidence="8">
    <location>
        <position position="1"/>
    </location>
</feature>
<keyword evidence="4" id="KW-0418">Kinase</keyword>
<dbReference type="Pfam" id="PF02518">
    <property type="entry name" value="HATPase_c"/>
    <property type="match status" value="1"/>
</dbReference>
<evidence type="ECO:0000256" key="3">
    <source>
        <dbReference type="ARBA" id="ARBA00022741"/>
    </source>
</evidence>
<keyword evidence="1" id="KW-0597">Phosphoprotein</keyword>
<dbReference type="AlphaFoldDB" id="X0TMA3"/>
<dbReference type="InterPro" id="IPR036890">
    <property type="entry name" value="HATPase_C_sf"/>
</dbReference>
<dbReference type="Gene3D" id="3.30.565.10">
    <property type="entry name" value="Histidine kinase-like ATPase, C-terminal domain"/>
    <property type="match status" value="1"/>
</dbReference>
<evidence type="ECO:0000256" key="4">
    <source>
        <dbReference type="ARBA" id="ARBA00022777"/>
    </source>
</evidence>
<keyword evidence="3" id="KW-0547">Nucleotide-binding</keyword>
<evidence type="ECO:0000259" key="7">
    <source>
        <dbReference type="PROSITE" id="PS50109"/>
    </source>
</evidence>